<evidence type="ECO:0000256" key="6">
    <source>
        <dbReference type="SAM" id="MobiDB-lite"/>
    </source>
</evidence>
<keyword evidence="3 7" id="KW-1133">Transmembrane helix</keyword>
<feature type="compositionally biased region" description="Basic and acidic residues" evidence="6">
    <location>
        <begin position="362"/>
        <end position="373"/>
    </location>
</feature>
<dbReference type="AlphaFoldDB" id="A0AAN7ABU8"/>
<dbReference type="GO" id="GO:0016020">
    <property type="term" value="C:membrane"/>
    <property type="evidence" value="ECO:0007669"/>
    <property type="project" value="UniProtKB-SubCell"/>
</dbReference>
<evidence type="ECO:0000256" key="5">
    <source>
        <dbReference type="ARBA" id="ARBA00038359"/>
    </source>
</evidence>
<dbReference type="PANTHER" id="PTHR33048">
    <property type="entry name" value="PTH11-LIKE INTEGRAL MEMBRANE PROTEIN (AFU_ORTHOLOGUE AFUA_5G11245)"/>
    <property type="match status" value="1"/>
</dbReference>
<accession>A0AAN7ABU8</accession>
<feature type="transmembrane region" description="Helical" evidence="7">
    <location>
        <begin position="204"/>
        <end position="225"/>
    </location>
</feature>
<comment type="subcellular location">
    <subcellularLocation>
        <location evidence="1">Membrane</location>
        <topology evidence="1">Multi-pass membrane protein</topology>
    </subcellularLocation>
</comment>
<reference evidence="9" key="2">
    <citation type="submission" date="2023-05" db="EMBL/GenBank/DDBJ databases">
        <authorList>
            <consortium name="Lawrence Berkeley National Laboratory"/>
            <person name="Steindorff A."/>
            <person name="Hensen N."/>
            <person name="Bonometti L."/>
            <person name="Westerberg I."/>
            <person name="Brannstrom I.O."/>
            <person name="Guillou S."/>
            <person name="Cros-Aarteil S."/>
            <person name="Calhoun S."/>
            <person name="Haridas S."/>
            <person name="Kuo A."/>
            <person name="Mondo S."/>
            <person name="Pangilinan J."/>
            <person name="Riley R."/>
            <person name="Labutti K."/>
            <person name="Andreopoulos B."/>
            <person name="Lipzen A."/>
            <person name="Chen C."/>
            <person name="Yanf M."/>
            <person name="Daum C."/>
            <person name="Ng V."/>
            <person name="Clum A."/>
            <person name="Ohm R."/>
            <person name="Martin F."/>
            <person name="Silar P."/>
            <person name="Natvig D."/>
            <person name="Lalanne C."/>
            <person name="Gautier V."/>
            <person name="Ament-Velasquez S.L."/>
            <person name="Kruys A."/>
            <person name="Hutchinson M.I."/>
            <person name="Powell A.J."/>
            <person name="Barry K."/>
            <person name="Miller A.N."/>
            <person name="Grigoriev I.V."/>
            <person name="Debuchy R."/>
            <person name="Gladieux P."/>
            <person name="Thoren M.H."/>
            <person name="Johannesson H."/>
        </authorList>
    </citation>
    <scope>NUCLEOTIDE SEQUENCE</scope>
    <source>
        <strain evidence="9">PSN309</strain>
    </source>
</reference>
<feature type="domain" description="Rhodopsin" evidence="8">
    <location>
        <begin position="38"/>
        <end position="300"/>
    </location>
</feature>
<evidence type="ECO:0000256" key="7">
    <source>
        <dbReference type="SAM" id="Phobius"/>
    </source>
</evidence>
<gene>
    <name evidence="9" type="ORF">QBC35DRAFT_139964</name>
</gene>
<dbReference type="Pfam" id="PF20684">
    <property type="entry name" value="Fung_rhodopsin"/>
    <property type="match status" value="1"/>
</dbReference>
<feature type="transmembrane region" description="Helical" evidence="7">
    <location>
        <begin position="80"/>
        <end position="99"/>
    </location>
</feature>
<feature type="region of interest" description="Disordered" evidence="6">
    <location>
        <begin position="329"/>
        <end position="373"/>
    </location>
</feature>
<feature type="transmembrane region" description="Helical" evidence="7">
    <location>
        <begin position="158"/>
        <end position="184"/>
    </location>
</feature>
<dbReference type="InterPro" id="IPR052337">
    <property type="entry name" value="SAT4-like"/>
</dbReference>
<dbReference type="PANTHER" id="PTHR33048:SF55">
    <property type="entry name" value="INTEGRAL MEMBRANE PROTEIN"/>
    <property type="match status" value="1"/>
</dbReference>
<protein>
    <recommendedName>
        <fullName evidence="8">Rhodopsin domain-containing protein</fullName>
    </recommendedName>
</protein>
<evidence type="ECO:0000256" key="1">
    <source>
        <dbReference type="ARBA" id="ARBA00004141"/>
    </source>
</evidence>
<evidence type="ECO:0000256" key="4">
    <source>
        <dbReference type="ARBA" id="ARBA00023136"/>
    </source>
</evidence>
<evidence type="ECO:0000313" key="9">
    <source>
        <dbReference type="EMBL" id="KAK4182871.1"/>
    </source>
</evidence>
<dbReference type="Proteomes" id="UP001302126">
    <property type="component" value="Unassembled WGS sequence"/>
</dbReference>
<evidence type="ECO:0000256" key="2">
    <source>
        <dbReference type="ARBA" id="ARBA00022692"/>
    </source>
</evidence>
<feature type="transmembrane region" description="Helical" evidence="7">
    <location>
        <begin position="20"/>
        <end position="42"/>
    </location>
</feature>
<keyword evidence="10" id="KW-1185">Reference proteome</keyword>
<name>A0AAN7ABU8_9PEZI</name>
<proteinExistence type="inferred from homology"/>
<dbReference type="InterPro" id="IPR049326">
    <property type="entry name" value="Rhodopsin_dom_fungi"/>
</dbReference>
<feature type="transmembrane region" description="Helical" evidence="7">
    <location>
        <begin position="278"/>
        <end position="300"/>
    </location>
</feature>
<evidence type="ECO:0000313" key="10">
    <source>
        <dbReference type="Proteomes" id="UP001302126"/>
    </source>
</evidence>
<sequence>MSLGSDVPDDASGPDNIVTNVILATVLAPFFALVFVCLRFYTSRNILRTIYKDDWLILIGLVRHRTCEIRPKRPTDLPGFQILSIAYSISLIVATRYGLGYHLLWLIQPARGWGGKDVVLITGFPAAITNNLATLFTKASILVFYLRFSTSRFFSIAVYSVLFVVVFANFLGAIGTLIACRPMAAFWDREVAKRGTCFNRDAWYAWLIILNCVTDGILLVLPAWLLAPLRIGFAQKLALGTILGTGGFVLGVSIFRVIVVSQGWGHNDYTYRFAVNYIWSVIETNVAIICACAPTLRALCGRFIPSLLQLNGRRDPMALYTIPVSQLANRRPPTPAHVEDVSGSSTQLTSNHGTKLFGSDRASSRGRDQHIPV</sequence>
<dbReference type="EMBL" id="MU864602">
    <property type="protein sequence ID" value="KAK4182871.1"/>
    <property type="molecule type" value="Genomic_DNA"/>
</dbReference>
<keyword evidence="4 7" id="KW-0472">Membrane</keyword>
<reference evidence="9" key="1">
    <citation type="journal article" date="2023" name="Mol. Phylogenet. Evol.">
        <title>Genome-scale phylogeny and comparative genomics of the fungal order Sordariales.</title>
        <authorList>
            <person name="Hensen N."/>
            <person name="Bonometti L."/>
            <person name="Westerberg I."/>
            <person name="Brannstrom I.O."/>
            <person name="Guillou S."/>
            <person name="Cros-Aarteil S."/>
            <person name="Calhoun S."/>
            <person name="Haridas S."/>
            <person name="Kuo A."/>
            <person name="Mondo S."/>
            <person name="Pangilinan J."/>
            <person name="Riley R."/>
            <person name="LaButti K."/>
            <person name="Andreopoulos B."/>
            <person name="Lipzen A."/>
            <person name="Chen C."/>
            <person name="Yan M."/>
            <person name="Daum C."/>
            <person name="Ng V."/>
            <person name="Clum A."/>
            <person name="Steindorff A."/>
            <person name="Ohm R.A."/>
            <person name="Martin F."/>
            <person name="Silar P."/>
            <person name="Natvig D.O."/>
            <person name="Lalanne C."/>
            <person name="Gautier V."/>
            <person name="Ament-Velasquez S.L."/>
            <person name="Kruys A."/>
            <person name="Hutchinson M.I."/>
            <person name="Powell A.J."/>
            <person name="Barry K."/>
            <person name="Miller A.N."/>
            <person name="Grigoriev I.V."/>
            <person name="Debuchy R."/>
            <person name="Gladieux P."/>
            <person name="Hiltunen Thoren M."/>
            <person name="Johannesson H."/>
        </authorList>
    </citation>
    <scope>NUCLEOTIDE SEQUENCE</scope>
    <source>
        <strain evidence="9">PSN309</strain>
    </source>
</reference>
<comment type="caution">
    <text evidence="9">The sequence shown here is derived from an EMBL/GenBank/DDBJ whole genome shotgun (WGS) entry which is preliminary data.</text>
</comment>
<comment type="similarity">
    <text evidence="5">Belongs to the SAT4 family.</text>
</comment>
<keyword evidence="2 7" id="KW-0812">Transmembrane</keyword>
<feature type="transmembrane region" description="Helical" evidence="7">
    <location>
        <begin position="119"/>
        <end position="146"/>
    </location>
</feature>
<feature type="compositionally biased region" description="Polar residues" evidence="6">
    <location>
        <begin position="342"/>
        <end position="353"/>
    </location>
</feature>
<organism evidence="9 10">
    <name type="scientific">Podospora australis</name>
    <dbReference type="NCBI Taxonomy" id="1536484"/>
    <lineage>
        <taxon>Eukaryota</taxon>
        <taxon>Fungi</taxon>
        <taxon>Dikarya</taxon>
        <taxon>Ascomycota</taxon>
        <taxon>Pezizomycotina</taxon>
        <taxon>Sordariomycetes</taxon>
        <taxon>Sordariomycetidae</taxon>
        <taxon>Sordariales</taxon>
        <taxon>Podosporaceae</taxon>
        <taxon>Podospora</taxon>
    </lineage>
</organism>
<feature type="transmembrane region" description="Helical" evidence="7">
    <location>
        <begin position="237"/>
        <end position="258"/>
    </location>
</feature>
<evidence type="ECO:0000256" key="3">
    <source>
        <dbReference type="ARBA" id="ARBA00022989"/>
    </source>
</evidence>
<evidence type="ECO:0000259" key="8">
    <source>
        <dbReference type="Pfam" id="PF20684"/>
    </source>
</evidence>